<gene>
    <name evidence="4" type="ORF">C7455_103392</name>
</gene>
<protein>
    <submittedName>
        <fullName evidence="4">2-keto-4-pentenoate hydratase/2-oxohepta-3-ene-1,7-dioic acid hydratase in catechol pathway</fullName>
    </submittedName>
</protein>
<comment type="similarity">
    <text evidence="1">Belongs to the FAH family.</text>
</comment>
<dbReference type="GO" id="GO:0046872">
    <property type="term" value="F:metal ion binding"/>
    <property type="evidence" value="ECO:0007669"/>
    <property type="project" value="UniProtKB-KW"/>
</dbReference>
<dbReference type="OrthoDB" id="5197601at2"/>
<dbReference type="PANTHER" id="PTHR42796:SF4">
    <property type="entry name" value="FUMARYLACETOACETATE HYDROLASE DOMAIN-CONTAINING PROTEIN 2A"/>
    <property type="match status" value="1"/>
</dbReference>
<dbReference type="GO" id="GO:0019752">
    <property type="term" value="P:carboxylic acid metabolic process"/>
    <property type="evidence" value="ECO:0007669"/>
    <property type="project" value="UniProtKB-ARBA"/>
</dbReference>
<dbReference type="PANTHER" id="PTHR42796">
    <property type="entry name" value="FUMARYLACETOACETATE HYDROLASE DOMAIN-CONTAINING PROTEIN 2A-RELATED"/>
    <property type="match status" value="1"/>
</dbReference>
<comment type="caution">
    <text evidence="4">The sequence shown here is derived from an EMBL/GenBank/DDBJ whole genome shotgun (WGS) entry which is preliminary data.</text>
</comment>
<dbReference type="GO" id="GO:0016853">
    <property type="term" value="F:isomerase activity"/>
    <property type="evidence" value="ECO:0007669"/>
    <property type="project" value="UniProtKB-ARBA"/>
</dbReference>
<dbReference type="InterPro" id="IPR051121">
    <property type="entry name" value="FAH"/>
</dbReference>
<keyword evidence="2" id="KW-0479">Metal-binding</keyword>
<sequence length="281" mass="29820">MKFMRIGDVGAERPAVLDAAGTARDISGIVADIGPDTIETLTERLAGVDLSGLPALAVEGQRIGAPFARPRNIWCIGLNYSDHAAEAGMPVPSEPIIFSKPGSTLCGPTDPILTSPNMSKIDWEVELGIVIGTPALDIAPGTAMDHVFGYVAANDVSERVWQLERGGQWMKGKSYPSFCPCGPWLVTRDEVPDPQALGMELSVNGEVMQTGTTATMIFGVAHIVEYLSRFALLEAGDLIVTGTPPGVGMGKKPPRYLQNGDVVEMSIEGLGAHRSPVRARV</sequence>
<accession>A0A316GMM5</accession>
<dbReference type="EMBL" id="QGGW01000003">
    <property type="protein sequence ID" value="PWK61189.1"/>
    <property type="molecule type" value="Genomic_DNA"/>
</dbReference>
<evidence type="ECO:0000256" key="1">
    <source>
        <dbReference type="ARBA" id="ARBA00010211"/>
    </source>
</evidence>
<dbReference type="InterPro" id="IPR036663">
    <property type="entry name" value="Fumarylacetoacetase_C_sf"/>
</dbReference>
<reference evidence="4 5" key="1">
    <citation type="submission" date="2018-05" db="EMBL/GenBank/DDBJ databases">
        <title>Genomic Encyclopedia of Type Strains, Phase IV (KMG-IV): sequencing the most valuable type-strain genomes for metagenomic binning, comparative biology and taxonomic classification.</title>
        <authorList>
            <person name="Goeker M."/>
        </authorList>
    </citation>
    <scope>NUCLEOTIDE SEQUENCE [LARGE SCALE GENOMIC DNA]</scope>
    <source>
        <strain evidence="4 5">DSM 16097</strain>
    </source>
</reference>
<evidence type="ECO:0000313" key="4">
    <source>
        <dbReference type="EMBL" id="PWK61189.1"/>
    </source>
</evidence>
<dbReference type="SUPFAM" id="SSF56529">
    <property type="entry name" value="FAH"/>
    <property type="match status" value="1"/>
</dbReference>
<name>A0A316GMM5_9RHOB</name>
<dbReference type="RefSeq" id="WP_109667440.1">
    <property type="nucleotide sequence ID" value="NZ_QGGW01000003.1"/>
</dbReference>
<dbReference type="Proteomes" id="UP000245708">
    <property type="component" value="Unassembled WGS sequence"/>
</dbReference>
<proteinExistence type="inferred from homology"/>
<evidence type="ECO:0000313" key="5">
    <source>
        <dbReference type="Proteomes" id="UP000245708"/>
    </source>
</evidence>
<keyword evidence="5" id="KW-1185">Reference proteome</keyword>
<dbReference type="FunFam" id="3.90.850.10:FF:000002">
    <property type="entry name" value="2-hydroxyhepta-2,4-diene-1,7-dioate isomerase"/>
    <property type="match status" value="1"/>
</dbReference>
<dbReference type="InterPro" id="IPR011234">
    <property type="entry name" value="Fumarylacetoacetase-like_C"/>
</dbReference>
<dbReference type="Pfam" id="PF01557">
    <property type="entry name" value="FAA_hydrolase"/>
    <property type="match status" value="1"/>
</dbReference>
<dbReference type="Gene3D" id="3.90.850.10">
    <property type="entry name" value="Fumarylacetoacetase-like, C-terminal domain"/>
    <property type="match status" value="1"/>
</dbReference>
<feature type="domain" description="Fumarylacetoacetase-like C-terminal" evidence="3">
    <location>
        <begin position="73"/>
        <end position="277"/>
    </location>
</feature>
<dbReference type="AlphaFoldDB" id="A0A316GMM5"/>
<organism evidence="4 5">
    <name type="scientific">Roseicyclus mahoneyensis</name>
    <dbReference type="NCBI Taxonomy" id="164332"/>
    <lineage>
        <taxon>Bacteria</taxon>
        <taxon>Pseudomonadati</taxon>
        <taxon>Pseudomonadota</taxon>
        <taxon>Alphaproteobacteria</taxon>
        <taxon>Rhodobacterales</taxon>
        <taxon>Roseobacteraceae</taxon>
        <taxon>Roseicyclus</taxon>
    </lineage>
</organism>
<evidence type="ECO:0000259" key="3">
    <source>
        <dbReference type="Pfam" id="PF01557"/>
    </source>
</evidence>
<evidence type="ECO:0000256" key="2">
    <source>
        <dbReference type="ARBA" id="ARBA00022723"/>
    </source>
</evidence>